<accession>A0A0D4C0G2</accession>
<keyword evidence="3" id="KW-0732">Signal</keyword>
<keyword evidence="2" id="KW-0812">Transmembrane</keyword>
<dbReference type="RefSeq" id="WP_045075948.1">
    <property type="nucleotide sequence ID" value="NZ_CP011005.1"/>
</dbReference>
<gene>
    <name evidence="4" type="ORF">UM93_12790</name>
</gene>
<feature type="transmembrane region" description="Helical" evidence="2">
    <location>
        <begin position="1233"/>
        <end position="1259"/>
    </location>
</feature>
<dbReference type="HOGENOM" id="CLU_264700_0_0_11"/>
<feature type="region of interest" description="Disordered" evidence="1">
    <location>
        <begin position="709"/>
        <end position="734"/>
    </location>
</feature>
<dbReference type="Proteomes" id="UP000061839">
    <property type="component" value="Chromosome"/>
</dbReference>
<keyword evidence="5" id="KW-1185">Reference proteome</keyword>
<dbReference type="PATRIC" id="fig|1618207.4.peg.2593"/>
<dbReference type="NCBIfam" id="TIGR03769">
    <property type="entry name" value="P_ac_wall_RPT"/>
    <property type="match status" value="2"/>
</dbReference>
<dbReference type="EMBL" id="CP011005">
    <property type="protein sequence ID" value="AJT42162.1"/>
    <property type="molecule type" value="Genomic_DNA"/>
</dbReference>
<feature type="region of interest" description="Disordered" evidence="1">
    <location>
        <begin position="152"/>
        <end position="175"/>
    </location>
</feature>
<name>A0A0D4C0G2_9MICC</name>
<dbReference type="OrthoDB" id="4424311at2"/>
<dbReference type="NCBIfam" id="TIGR03773">
    <property type="entry name" value="anch_rpt_wall"/>
    <property type="match status" value="1"/>
</dbReference>
<feature type="chain" id="PRO_5002274063" description="ABC transporter-associated repeat protein" evidence="3">
    <location>
        <begin position="33"/>
        <end position="1262"/>
    </location>
</feature>
<dbReference type="InterPro" id="IPR022435">
    <property type="entry name" value="Surface-anchored_actinobac"/>
</dbReference>
<dbReference type="NCBIfam" id="NF038134">
    <property type="entry name" value="choice_anch_M"/>
    <property type="match status" value="3"/>
</dbReference>
<proteinExistence type="predicted"/>
<keyword evidence="2" id="KW-1133">Transmembrane helix</keyword>
<feature type="region of interest" description="Disordered" evidence="1">
    <location>
        <begin position="271"/>
        <end position="303"/>
    </location>
</feature>
<feature type="signal peptide" evidence="3">
    <location>
        <begin position="1"/>
        <end position="32"/>
    </location>
</feature>
<evidence type="ECO:0000313" key="4">
    <source>
        <dbReference type="EMBL" id="AJT42162.1"/>
    </source>
</evidence>
<feature type="compositionally biased region" description="Pro residues" evidence="1">
    <location>
        <begin position="280"/>
        <end position="296"/>
    </location>
</feature>
<reference evidence="4 5" key="1">
    <citation type="journal article" date="2015" name="Genome Announc.">
        <title>Complete Genome Sequencing of Protease-Producing Novel Arthrobacter sp. Strain IHBB 11108 Using PacBio Single-Molecule Real-Time Sequencing Technology.</title>
        <authorList>
            <person name="Kiran S."/>
            <person name="Swarnkar M.K."/>
            <person name="Pal M."/>
            <person name="Thakur R."/>
            <person name="Tewari R."/>
            <person name="Singh A.K."/>
            <person name="Gulati A."/>
        </authorList>
    </citation>
    <scope>NUCLEOTIDE SEQUENCE [LARGE SCALE GENOMIC DNA]</scope>
    <source>
        <strain evidence="4 5">IHBB 11108</strain>
    </source>
</reference>
<evidence type="ECO:0000256" key="3">
    <source>
        <dbReference type="SAM" id="SignalP"/>
    </source>
</evidence>
<evidence type="ECO:0008006" key="6">
    <source>
        <dbReference type="Google" id="ProtNLM"/>
    </source>
</evidence>
<evidence type="ECO:0000256" key="1">
    <source>
        <dbReference type="SAM" id="MobiDB-lite"/>
    </source>
</evidence>
<sequence length="1262" mass="130453">MKFRPVLRQASIILGISMAAGTILLPALPVQAAPATPSPVVLDAGYLQFAPLVKAFDGNPGRVESFTPGIAVNKKSWLEDAETKNFSAETFLPANQAIIHLGEPDRNAAGGYGTPATENFLAGGALKGSKQSGADYIAAGRLLLGSGTLMSKGADKSSSELNARGETTRDFTGSNSANAMKLTAVSGPSGATAVVTGSAGGTENSWDSGKLSSGAAQPALEMNITGSLATHFSAAGRYCLTIEQTIKSKQSGLLSASATYTVYAGKLPAQPTLCEGSQPDPDPGTPDPNNPDPGTPSAPVKVLGSGHLDIRAPLSGNGKSLQLQAANSQQRVPFKDLVLTGVRSGKVPLTNSQQNFSVVGSPGTPYWYYGQGEEDLEHHVWPGFSGEDFAPADLAFGFEDASLTKVLGPVGGHFAMFFNDAVTDRLRPDAVYFDTRQGMPQSYPIGAASHNHFNWTFTQPGKYCLAFEAKALRSSGAWASDIAQLTVWVGDPALAASQIPCDRSGGTSGLSVLSRPKTAPAPQRISPVQQAGMITLEPALEAGQLGLNARVQGNTAQASRDVLPGNLILSSSLLSGGKYLFDSGDGESSPALLFDSARITPSSLSGLLEISFGKVAGPGNVELLRGNTAILSSDARRGLPQTLLAAQSRDNSVRWAFDQPGVYCVPVNLSAQLPGSTQPLRSSSVLSFVVGSTDPSASDYVNRSQLKACAQGGRPSKPGDAVKPGGWGTEPGAQKPVGVTVISEGHVDIASRAAGNGMTTQIKDSSQGSVVYRNPAKTVFQVKNQAKRTIQAGSSFGFLGKSGSQVYLLGQTQESGLLWPGWSTEEVPELGPVTWTLTKLGTLGSGPAPGNFAMYQLGDLGQPEIKFNSAAGVNQFTIPAAVHQHGSWVFSAPGVYCTAFHRGAANGASSDFTVAWAVGEQLDASMVDPARCFAGEKVQGLPDTVKSAGEAPDIAAAANAGAAQSSAPVMCLAGTTSTTLPTGATILDQGHVDFATRVVDGRLRSQIKDGTTGTVQWREPASTVIKLKPAAKITSPGGAFDFLGPAGSSIYQIPQTQRPGLVWLGWNTEELGSGQVSGPVTWSLDAVEGPGQVHIFELSAFGSPIQVLSAGSSYQIPLNTHAHGNWAFSEPGLYRLKMTQEAVLSGGPRVSDSQVLTVLVGDAPAAIAAKPVNSASGSTAVKAPKSGQANCVASAVQKKTTLKPASKAPSGLTQASVPLEADGNTTAQAAWPLWWWIALGAGVLLLGAGFGTGGTIWVLRKK</sequence>
<organism evidence="4 5">
    <name type="scientific">Psychromicrobium lacuslunae</name>
    <dbReference type="NCBI Taxonomy" id="1618207"/>
    <lineage>
        <taxon>Bacteria</taxon>
        <taxon>Bacillati</taxon>
        <taxon>Actinomycetota</taxon>
        <taxon>Actinomycetes</taxon>
        <taxon>Micrococcales</taxon>
        <taxon>Micrococcaceae</taxon>
        <taxon>Psychromicrobium</taxon>
    </lineage>
</organism>
<protein>
    <recommendedName>
        <fullName evidence="6">ABC transporter-associated repeat protein</fullName>
    </recommendedName>
</protein>
<keyword evidence="2" id="KW-0472">Membrane</keyword>
<dbReference type="AlphaFoldDB" id="A0A0D4C0G2"/>
<dbReference type="KEGG" id="ari:UM93_12790"/>
<evidence type="ECO:0000256" key="2">
    <source>
        <dbReference type="SAM" id="Phobius"/>
    </source>
</evidence>
<evidence type="ECO:0000313" key="5">
    <source>
        <dbReference type="Proteomes" id="UP000061839"/>
    </source>
</evidence>
<dbReference type="InterPro" id="IPR022395">
    <property type="entry name" value="CHP03773_ABC_transptr-like"/>
</dbReference>